<dbReference type="PROSITE" id="PS00787">
    <property type="entry name" value="CHORISMATE_SYNTHASE_1"/>
    <property type="match status" value="1"/>
</dbReference>
<dbReference type="NCBIfam" id="TIGR00033">
    <property type="entry name" value="aroC"/>
    <property type="match status" value="1"/>
</dbReference>
<dbReference type="GO" id="GO:0009073">
    <property type="term" value="P:aromatic amino acid family biosynthetic process"/>
    <property type="evidence" value="ECO:0007669"/>
    <property type="project" value="UniProtKB-KW"/>
</dbReference>
<organism evidence="9 10">
    <name type="scientific">Hymenobacter lutimineralis</name>
    <dbReference type="NCBI Taxonomy" id="2606448"/>
    <lineage>
        <taxon>Bacteria</taxon>
        <taxon>Pseudomonadati</taxon>
        <taxon>Bacteroidota</taxon>
        <taxon>Cytophagia</taxon>
        <taxon>Cytophagales</taxon>
        <taxon>Hymenobacteraceae</taxon>
        <taxon>Hymenobacter</taxon>
    </lineage>
</organism>
<dbReference type="GO" id="GO:0004107">
    <property type="term" value="F:chorismate synthase activity"/>
    <property type="evidence" value="ECO:0007669"/>
    <property type="project" value="UniProtKB-UniRule"/>
</dbReference>
<dbReference type="FunFam" id="3.60.150.10:FF:000003">
    <property type="entry name" value="Chorismate synthase"/>
    <property type="match status" value="1"/>
</dbReference>
<evidence type="ECO:0000256" key="5">
    <source>
        <dbReference type="ARBA" id="ARBA00023141"/>
    </source>
</evidence>
<feature type="binding site" evidence="7">
    <location>
        <begin position="124"/>
        <end position="126"/>
    </location>
    <ligand>
        <name>FMN</name>
        <dbReference type="ChEBI" id="CHEBI:58210"/>
    </ligand>
</feature>
<keyword evidence="10" id="KW-1185">Reference proteome</keyword>
<keyword evidence="4 7" id="KW-0028">Amino-acid biosynthesis</keyword>
<dbReference type="NCBIfam" id="NF003793">
    <property type="entry name" value="PRK05382.1"/>
    <property type="match status" value="1"/>
</dbReference>
<dbReference type="InterPro" id="IPR035904">
    <property type="entry name" value="Chorismate_synth_AroC_sf"/>
</dbReference>
<dbReference type="PANTHER" id="PTHR21085">
    <property type="entry name" value="CHORISMATE SYNTHASE"/>
    <property type="match status" value="1"/>
</dbReference>
<comment type="pathway">
    <text evidence="1 7 8">Metabolic intermediate biosynthesis; chorismate biosynthesis; chorismate from D-erythrose 4-phosphate and phosphoenolpyruvate: step 7/7.</text>
</comment>
<keyword evidence="7" id="KW-0285">Flavoprotein</keyword>
<comment type="subunit">
    <text evidence="7">Homotetramer.</text>
</comment>
<evidence type="ECO:0000256" key="8">
    <source>
        <dbReference type="RuleBase" id="RU000605"/>
    </source>
</evidence>
<evidence type="ECO:0000313" key="9">
    <source>
        <dbReference type="EMBL" id="TYZ09603.1"/>
    </source>
</evidence>
<dbReference type="GO" id="GO:0005829">
    <property type="term" value="C:cytosol"/>
    <property type="evidence" value="ECO:0007669"/>
    <property type="project" value="TreeGrafter"/>
</dbReference>
<name>A0A5D6V1D8_9BACT</name>
<dbReference type="CDD" id="cd07304">
    <property type="entry name" value="Chorismate_synthase"/>
    <property type="match status" value="1"/>
</dbReference>
<keyword evidence="7" id="KW-0288">FMN</keyword>
<dbReference type="Pfam" id="PF01264">
    <property type="entry name" value="Chorismate_synt"/>
    <property type="match status" value="1"/>
</dbReference>
<keyword evidence="5 7" id="KW-0057">Aromatic amino acid biosynthesis</keyword>
<comment type="function">
    <text evidence="7">Catalyzes the anti-1,4-elimination of the C-3 phosphate and the C-6 proR hydrogen from 5-enolpyruvylshikimate-3-phosphate (EPSP) to yield chorismate, which is the branch point compound that serves as the starting substrate for the three terminal pathways of aromatic amino acid biosynthesis. This reaction introduces a second double bond into the aromatic ring system.</text>
</comment>
<dbReference type="SUPFAM" id="SSF103263">
    <property type="entry name" value="Chorismate synthase, AroC"/>
    <property type="match status" value="1"/>
</dbReference>
<comment type="caution">
    <text evidence="9">The sequence shown here is derived from an EMBL/GenBank/DDBJ whole genome shotgun (WGS) entry which is preliminary data.</text>
</comment>
<proteinExistence type="inferred from homology"/>
<evidence type="ECO:0000256" key="2">
    <source>
        <dbReference type="ARBA" id="ARBA00008014"/>
    </source>
</evidence>
<sequence length="359" mass="38869">MSNTFGRLFRITTFGESHGPGIGVIVDGCPAGLALEAQEIQTALDRRRPGQSELTTPRQEADQVEVLAGWFEGYTTGTPLSLLIRNQDQRSHDYTHIQHAYRPSHADYTYDQKYGRRDYRGGGRSSARETAARVAAGAVAAAFLRQHGIQVQSYVSQVGGVKVPVGYEELDLGLIDSNMVRCPHPETAERMADLIRQTRDRHDTVGGVVTGVVRGVPAGLGEPVFDKLHAELGKAMLSINAVKGFEYGSGFEGTLLFGSEHNDAFYTDEAGQVRTRTNHSGGIQGGISNGQDIYFRVAFKPVATILQSQATINDQGEAIALAGKGRHDPCVLPRAVPIVDAMANLVLADMLLRARANRV</sequence>
<dbReference type="AlphaFoldDB" id="A0A5D6V1D8"/>
<feature type="binding site" evidence="7">
    <location>
        <position position="326"/>
    </location>
    <ligand>
        <name>FMN</name>
        <dbReference type="ChEBI" id="CHEBI:58210"/>
    </ligand>
</feature>
<dbReference type="PANTHER" id="PTHR21085:SF0">
    <property type="entry name" value="CHORISMATE SYNTHASE"/>
    <property type="match status" value="1"/>
</dbReference>
<comment type="similarity">
    <text evidence="2 7 8">Belongs to the chorismate synthase family.</text>
</comment>
<dbReference type="EMBL" id="VTHL01000009">
    <property type="protein sequence ID" value="TYZ09603.1"/>
    <property type="molecule type" value="Genomic_DNA"/>
</dbReference>
<dbReference type="HAMAP" id="MF_00300">
    <property type="entry name" value="Chorismate_synth"/>
    <property type="match status" value="1"/>
</dbReference>
<protein>
    <recommendedName>
        <fullName evidence="3 7">Chorismate synthase</fullName>
        <shortName evidence="7">CS</shortName>
        <ecNumber evidence="3 7">4.2.3.5</ecNumber>
    </recommendedName>
    <alternativeName>
        <fullName evidence="7">5-enolpyruvylshikimate-3-phosphate phospholyase</fullName>
    </alternativeName>
</protein>
<dbReference type="RefSeq" id="WP_149070900.1">
    <property type="nucleotide sequence ID" value="NZ_VTHL01000009.1"/>
</dbReference>
<keyword evidence="6 7" id="KW-0456">Lyase</keyword>
<dbReference type="PIRSF" id="PIRSF001456">
    <property type="entry name" value="Chorismate_synth"/>
    <property type="match status" value="1"/>
</dbReference>
<accession>A0A5D6V1D8</accession>
<keyword evidence="7" id="KW-0274">FAD</keyword>
<dbReference type="Proteomes" id="UP000322791">
    <property type="component" value="Unassembled WGS sequence"/>
</dbReference>
<feature type="binding site" evidence="7">
    <location>
        <begin position="240"/>
        <end position="241"/>
    </location>
    <ligand>
        <name>FMN</name>
        <dbReference type="ChEBI" id="CHEBI:58210"/>
    </ligand>
</feature>
<comment type="cofactor">
    <cofactor evidence="7 8">
        <name>FMNH2</name>
        <dbReference type="ChEBI" id="CHEBI:57618"/>
    </cofactor>
    <text evidence="7 8">Reduced FMN (FMNH(2)).</text>
</comment>
<keyword evidence="7" id="KW-0521">NADP</keyword>
<evidence type="ECO:0000313" key="10">
    <source>
        <dbReference type="Proteomes" id="UP000322791"/>
    </source>
</evidence>
<comment type="caution">
    <text evidence="7">Lacks conserved residue(s) required for the propagation of feature annotation.</text>
</comment>
<dbReference type="InterPro" id="IPR000453">
    <property type="entry name" value="Chorismate_synth"/>
</dbReference>
<evidence type="ECO:0000256" key="7">
    <source>
        <dbReference type="HAMAP-Rule" id="MF_00300"/>
    </source>
</evidence>
<evidence type="ECO:0000256" key="3">
    <source>
        <dbReference type="ARBA" id="ARBA00013036"/>
    </source>
</evidence>
<dbReference type="UniPathway" id="UPA00053">
    <property type="reaction ID" value="UER00090"/>
</dbReference>
<evidence type="ECO:0000256" key="1">
    <source>
        <dbReference type="ARBA" id="ARBA00005044"/>
    </source>
</evidence>
<dbReference type="InterPro" id="IPR020541">
    <property type="entry name" value="Chorismate_synthase_CS"/>
</dbReference>
<dbReference type="PROSITE" id="PS00788">
    <property type="entry name" value="CHORISMATE_SYNTHASE_2"/>
    <property type="match status" value="1"/>
</dbReference>
<dbReference type="GO" id="GO:0010181">
    <property type="term" value="F:FMN binding"/>
    <property type="evidence" value="ECO:0007669"/>
    <property type="project" value="TreeGrafter"/>
</dbReference>
<feature type="binding site" evidence="7">
    <location>
        <begin position="300"/>
        <end position="304"/>
    </location>
    <ligand>
        <name>FMN</name>
        <dbReference type="ChEBI" id="CHEBI:58210"/>
    </ligand>
</feature>
<evidence type="ECO:0000256" key="6">
    <source>
        <dbReference type="ARBA" id="ARBA00023239"/>
    </source>
</evidence>
<dbReference type="Gene3D" id="3.60.150.10">
    <property type="entry name" value="Chorismate synthase AroC"/>
    <property type="match status" value="1"/>
</dbReference>
<dbReference type="GO" id="GO:0009423">
    <property type="term" value="P:chorismate biosynthetic process"/>
    <property type="evidence" value="ECO:0007669"/>
    <property type="project" value="UniProtKB-UniRule"/>
</dbReference>
<gene>
    <name evidence="7 9" type="primary">aroC</name>
    <name evidence="9" type="ORF">FY528_10200</name>
</gene>
<reference evidence="9 10" key="1">
    <citation type="submission" date="2019-08" db="EMBL/GenBank/DDBJ databases">
        <authorList>
            <person name="Seo M.-J."/>
        </authorList>
    </citation>
    <scope>NUCLEOTIDE SEQUENCE [LARGE SCALE GENOMIC DNA]</scope>
    <source>
        <strain evidence="9 10">KIGAM108</strain>
    </source>
</reference>
<dbReference type="EC" id="4.2.3.5" evidence="3 7"/>
<dbReference type="GO" id="GO:0008652">
    <property type="term" value="P:amino acid biosynthetic process"/>
    <property type="evidence" value="ECO:0007669"/>
    <property type="project" value="UniProtKB-KW"/>
</dbReference>
<feature type="binding site" evidence="7">
    <location>
        <position position="285"/>
    </location>
    <ligand>
        <name>FMN</name>
        <dbReference type="ChEBI" id="CHEBI:58210"/>
    </ligand>
</feature>
<feature type="binding site" evidence="7">
    <location>
        <position position="47"/>
    </location>
    <ligand>
        <name>NADP(+)</name>
        <dbReference type="ChEBI" id="CHEBI:58349"/>
    </ligand>
</feature>
<comment type="catalytic activity">
    <reaction evidence="7 8">
        <text>5-O-(1-carboxyvinyl)-3-phosphoshikimate = chorismate + phosphate</text>
        <dbReference type="Rhea" id="RHEA:21020"/>
        <dbReference type="ChEBI" id="CHEBI:29748"/>
        <dbReference type="ChEBI" id="CHEBI:43474"/>
        <dbReference type="ChEBI" id="CHEBI:57701"/>
        <dbReference type="EC" id="4.2.3.5"/>
    </reaction>
</comment>
<evidence type="ECO:0000256" key="4">
    <source>
        <dbReference type="ARBA" id="ARBA00022605"/>
    </source>
</evidence>